<reference evidence="1 2" key="1">
    <citation type="journal article" date="2021" name="Commun. Biol.">
        <title>The genome of Shorea leprosula (Dipterocarpaceae) highlights the ecological relevance of drought in aseasonal tropical rainforests.</title>
        <authorList>
            <person name="Ng K.K.S."/>
            <person name="Kobayashi M.J."/>
            <person name="Fawcett J.A."/>
            <person name="Hatakeyama M."/>
            <person name="Paape T."/>
            <person name="Ng C.H."/>
            <person name="Ang C.C."/>
            <person name="Tnah L.H."/>
            <person name="Lee C.T."/>
            <person name="Nishiyama T."/>
            <person name="Sese J."/>
            <person name="O'Brien M.J."/>
            <person name="Copetti D."/>
            <person name="Mohd Noor M.I."/>
            <person name="Ong R.C."/>
            <person name="Putra M."/>
            <person name="Sireger I.Z."/>
            <person name="Indrioko S."/>
            <person name="Kosugi Y."/>
            <person name="Izuno A."/>
            <person name="Isagi Y."/>
            <person name="Lee S.L."/>
            <person name="Shimizu K.K."/>
        </authorList>
    </citation>
    <scope>NUCLEOTIDE SEQUENCE [LARGE SCALE GENOMIC DNA]</scope>
    <source>
        <strain evidence="1">214</strain>
    </source>
</reference>
<accession>A0AAV5KPU5</accession>
<evidence type="ECO:0000313" key="1">
    <source>
        <dbReference type="EMBL" id="GKV26682.1"/>
    </source>
</evidence>
<proteinExistence type="predicted"/>
<dbReference type="Proteomes" id="UP001054252">
    <property type="component" value="Unassembled WGS sequence"/>
</dbReference>
<dbReference type="AlphaFoldDB" id="A0AAV5KPU5"/>
<name>A0AAV5KPU5_9ROSI</name>
<comment type="caution">
    <text evidence="1">The sequence shown here is derived from an EMBL/GenBank/DDBJ whole genome shotgun (WGS) entry which is preliminary data.</text>
</comment>
<keyword evidence="2" id="KW-1185">Reference proteome</keyword>
<evidence type="ECO:0000313" key="2">
    <source>
        <dbReference type="Proteomes" id="UP001054252"/>
    </source>
</evidence>
<organism evidence="1 2">
    <name type="scientific">Rubroshorea leprosula</name>
    <dbReference type="NCBI Taxonomy" id="152421"/>
    <lineage>
        <taxon>Eukaryota</taxon>
        <taxon>Viridiplantae</taxon>
        <taxon>Streptophyta</taxon>
        <taxon>Embryophyta</taxon>
        <taxon>Tracheophyta</taxon>
        <taxon>Spermatophyta</taxon>
        <taxon>Magnoliopsida</taxon>
        <taxon>eudicotyledons</taxon>
        <taxon>Gunneridae</taxon>
        <taxon>Pentapetalae</taxon>
        <taxon>rosids</taxon>
        <taxon>malvids</taxon>
        <taxon>Malvales</taxon>
        <taxon>Dipterocarpaceae</taxon>
        <taxon>Rubroshorea</taxon>
    </lineage>
</organism>
<protein>
    <submittedName>
        <fullName evidence="1">Uncharacterized protein</fullName>
    </submittedName>
</protein>
<dbReference type="EMBL" id="BPVZ01000073">
    <property type="protein sequence ID" value="GKV26682.1"/>
    <property type="molecule type" value="Genomic_DNA"/>
</dbReference>
<sequence length="149" mass="16723">MNLIANILKVQGLKRKEIRIRIKADIFVLSHVFCSSSSSFSSPLPTEAPLSHRLIPFEKKLVTSLIFSLPFLVKELILGPRTLPLKWEFQICSVSSPGSVRSSAGCESFGIFVFMISSPVSVGLHSRQLRFWLLEKYCYVDGIFKSENG</sequence>
<gene>
    <name evidence="1" type="ORF">SLEP1_g35939</name>
</gene>